<dbReference type="Pfam" id="PF06475">
    <property type="entry name" value="Glycolipid_bind"/>
    <property type="match status" value="1"/>
</dbReference>
<accession>A0A852Y565</accession>
<gene>
    <name evidence="1" type="ORF">BJ979_000702</name>
</gene>
<protein>
    <submittedName>
        <fullName evidence="1">Uncharacterized protein</fullName>
    </submittedName>
</protein>
<keyword evidence="2" id="KW-1185">Reference proteome</keyword>
<sequence length="150" mass="17066">MIAAAIDFRPGMVDYRVRIVRPWLFRELAVVDSRGAHAVRRRVILDDSGRWYVDDVERPDLSGAREVDLAISPLSSTLPIRRLGLEIGESAEIVTAYVGDDLDVSADPQRYTRIAELRYLYESLDSVFSREVTVDEHGLVLDYPSLFQRV</sequence>
<dbReference type="SUPFAM" id="SSF159275">
    <property type="entry name" value="PA1994-like"/>
    <property type="match status" value="1"/>
</dbReference>
<reference evidence="1 2" key="1">
    <citation type="submission" date="2020-07" db="EMBL/GenBank/DDBJ databases">
        <title>Sequencing the genomes of 1000 actinobacteria strains.</title>
        <authorList>
            <person name="Klenk H.-P."/>
        </authorList>
    </citation>
    <scope>NUCLEOTIDE SEQUENCE [LARGE SCALE GENOMIC DNA]</scope>
    <source>
        <strain evidence="1 2">DSM 23141</strain>
    </source>
</reference>
<evidence type="ECO:0000313" key="2">
    <source>
        <dbReference type="Proteomes" id="UP000553888"/>
    </source>
</evidence>
<evidence type="ECO:0000313" key="1">
    <source>
        <dbReference type="EMBL" id="NYG98076.1"/>
    </source>
</evidence>
<dbReference type="Proteomes" id="UP000553888">
    <property type="component" value="Unassembled WGS sequence"/>
</dbReference>
<organism evidence="1 2">
    <name type="scientific">Schumannella luteola</name>
    <dbReference type="NCBI Taxonomy" id="472059"/>
    <lineage>
        <taxon>Bacteria</taxon>
        <taxon>Bacillati</taxon>
        <taxon>Actinomycetota</taxon>
        <taxon>Actinomycetes</taxon>
        <taxon>Micrococcales</taxon>
        <taxon>Microbacteriaceae</taxon>
        <taxon>Schumannella</taxon>
    </lineage>
</organism>
<name>A0A852Y565_9MICO</name>
<dbReference type="EMBL" id="JACBZY010000001">
    <property type="protein sequence ID" value="NYG98076.1"/>
    <property type="molecule type" value="Genomic_DNA"/>
</dbReference>
<comment type="caution">
    <text evidence="1">The sequence shown here is derived from an EMBL/GenBank/DDBJ whole genome shotgun (WGS) entry which is preliminary data.</text>
</comment>
<proteinExistence type="predicted"/>
<dbReference type="InterPro" id="IPR009467">
    <property type="entry name" value="Glycolipid-bd_prot_put"/>
</dbReference>
<dbReference type="AlphaFoldDB" id="A0A852Y565"/>